<dbReference type="EMBL" id="CVRI01000058">
    <property type="protein sequence ID" value="CRL02545.1"/>
    <property type="molecule type" value="Genomic_DNA"/>
</dbReference>
<sequence length="162" mass="18730">MHMKGRFATLQAITLLLASNRFHSSIIPIKLGNTEIGAQGILPIIILSRRETFSFRRMKGINNNFCSMEEIKSELLKTFFLLYLQLTRFVTSYLPLFLNQQNHHHHILDKNNLILCKTNNLCATNNGSDGTINTKNYYNHSCHHNSHNWSKRKCTKISRKNG</sequence>
<dbReference type="AlphaFoldDB" id="A0A1J1IVH9"/>
<gene>
    <name evidence="1" type="ORF">CLUMA_CG015920</name>
</gene>
<evidence type="ECO:0000313" key="2">
    <source>
        <dbReference type="Proteomes" id="UP000183832"/>
    </source>
</evidence>
<name>A0A1J1IVH9_9DIPT</name>
<reference evidence="1 2" key="1">
    <citation type="submission" date="2015-04" db="EMBL/GenBank/DDBJ databases">
        <authorList>
            <person name="Syromyatnikov M.Y."/>
            <person name="Popov V.N."/>
        </authorList>
    </citation>
    <scope>NUCLEOTIDE SEQUENCE [LARGE SCALE GENOMIC DNA]</scope>
</reference>
<protein>
    <submittedName>
        <fullName evidence="1">CLUMA_CG015920, isoform A</fullName>
    </submittedName>
</protein>
<organism evidence="1 2">
    <name type="scientific">Clunio marinus</name>
    <dbReference type="NCBI Taxonomy" id="568069"/>
    <lineage>
        <taxon>Eukaryota</taxon>
        <taxon>Metazoa</taxon>
        <taxon>Ecdysozoa</taxon>
        <taxon>Arthropoda</taxon>
        <taxon>Hexapoda</taxon>
        <taxon>Insecta</taxon>
        <taxon>Pterygota</taxon>
        <taxon>Neoptera</taxon>
        <taxon>Endopterygota</taxon>
        <taxon>Diptera</taxon>
        <taxon>Nematocera</taxon>
        <taxon>Chironomoidea</taxon>
        <taxon>Chironomidae</taxon>
        <taxon>Clunio</taxon>
    </lineage>
</organism>
<evidence type="ECO:0000313" key="1">
    <source>
        <dbReference type="EMBL" id="CRL02545.1"/>
    </source>
</evidence>
<keyword evidence="2" id="KW-1185">Reference proteome</keyword>
<proteinExistence type="predicted"/>
<accession>A0A1J1IVH9</accession>
<dbReference type="Proteomes" id="UP000183832">
    <property type="component" value="Unassembled WGS sequence"/>
</dbReference>